<dbReference type="EMBL" id="UINC01016754">
    <property type="protein sequence ID" value="SVA69523.1"/>
    <property type="molecule type" value="Genomic_DNA"/>
</dbReference>
<sequence length="115" mass="12561">MAYFISAKQAREKARKDSVINSETASIEAAVLTAVESNLLTATVDDGTTMTESNSGDAAQTLAESYHSVWQGGTTDATKTDQMAQVIKYFVDLGFSIHREINTSSNTTFKWIVSW</sequence>
<reference evidence="1" key="1">
    <citation type="submission" date="2018-05" db="EMBL/GenBank/DDBJ databases">
        <authorList>
            <person name="Lanie J.A."/>
            <person name="Ng W.-L."/>
            <person name="Kazmierczak K.M."/>
            <person name="Andrzejewski T.M."/>
            <person name="Davidsen T.M."/>
            <person name="Wayne K.J."/>
            <person name="Tettelin H."/>
            <person name="Glass J.I."/>
            <person name="Rusch D."/>
            <person name="Podicherti R."/>
            <person name="Tsui H.-C.T."/>
            <person name="Winkler M.E."/>
        </authorList>
    </citation>
    <scope>NUCLEOTIDE SEQUENCE</scope>
</reference>
<gene>
    <name evidence="1" type="ORF">METZ01_LOCUS122377</name>
</gene>
<accession>A0A381XZ62</accession>
<organism evidence="1">
    <name type="scientific">marine metagenome</name>
    <dbReference type="NCBI Taxonomy" id="408172"/>
    <lineage>
        <taxon>unclassified sequences</taxon>
        <taxon>metagenomes</taxon>
        <taxon>ecological metagenomes</taxon>
    </lineage>
</organism>
<protein>
    <submittedName>
        <fullName evidence="1">Uncharacterized protein</fullName>
    </submittedName>
</protein>
<evidence type="ECO:0000313" key="1">
    <source>
        <dbReference type="EMBL" id="SVA69523.1"/>
    </source>
</evidence>
<proteinExistence type="predicted"/>
<name>A0A381XZ62_9ZZZZ</name>
<dbReference type="AlphaFoldDB" id="A0A381XZ62"/>